<dbReference type="Gene3D" id="1.25.40.10">
    <property type="entry name" value="Tetratricopeptide repeat domain"/>
    <property type="match status" value="1"/>
</dbReference>
<name>A0AB34KWC1_9PEZI</name>
<accession>A0AB34KWC1</accession>
<feature type="domain" description="Telomerase activating protein Est1-like N-terminal" evidence="3">
    <location>
        <begin position="55"/>
        <end position="171"/>
    </location>
</feature>
<dbReference type="PANTHER" id="PTHR15696:SF36">
    <property type="entry name" value="NONSENSE-MEDIATED MRNA DECAY FACTOR"/>
    <property type="match status" value="1"/>
</dbReference>
<sequence length="799" mass="87922">MEDLLANERAAGENVQDLLKRPEEPIRSLLAAYDSYRSACQAVVFTDFNLAEKNEARLWNAHVEGKKYFSTELKRLRKQTGSNSPVVQTRALADLYLKWIRASIRFYRDHVYKLSTGFGLPELQAIAQQIKPDAENGAATADLLPSDLREKVLNSCHQTLIYLGDLSRWRASEKLDKKPDFGPALGYYGLACAIRPTSGMGQHQLAVVALEQRHHLQAIYHLYRSICVAEPHPNATKNLKMQFEKTNAAWDKGDLIQKGSPNDPEAPKRALIGWFVRLHSMCFKGEKFRGFDELEREVMGQLSTELKLRSLGSTLTRMVLVNIAAQHMSIENYKVKQSAENEHAFYSFLRINLRFYTTLLEILQDDLIQVTRATANLDDVELTNKILVASARVLPSLRVYSCWLYQNYQLLLGLKSDPTLSGSIEGFWKAYGRTLDLVASNFTIWELENYCPVPYMLEEDVNTLGFQPLIDESGGKANKVWKHMPSGIAKPLFSDRSVVRFSPAEEMLCRMYGFLEDGLFFAHDLDESPIKIQGDRVFYGNGHEIEQLFMPATIKEPVNKAPAKPKPAPANKPLSYAKAAANGKTQASKPVAPPTRAPAFTQSQSQGTQDAQLSRMVDDLVDDDEAKDPVTPPQQFSTSPAVAQPNGDCAVEATPEFSKTNGAPYQQQAPVARPGNKYSSVSSLWPTSPIVPATVSPPTRAFGSLASPPQDRGHSRVGSANSIRSRTSQNIGDSWSSLEGLPQGTGMVPVQAANAPALPGLGTYGDGQLLFGAGGGMWSSAPGGRKSFGGMSQDGGFGG</sequence>
<dbReference type="AlphaFoldDB" id="A0AB34KWC1"/>
<dbReference type="SUPFAM" id="SSF48452">
    <property type="entry name" value="TPR-like"/>
    <property type="match status" value="1"/>
</dbReference>
<organism evidence="4 5">
    <name type="scientific">Cladosporium halotolerans</name>
    <dbReference type="NCBI Taxonomy" id="1052096"/>
    <lineage>
        <taxon>Eukaryota</taxon>
        <taxon>Fungi</taxon>
        <taxon>Dikarya</taxon>
        <taxon>Ascomycota</taxon>
        <taxon>Pezizomycotina</taxon>
        <taxon>Dothideomycetes</taxon>
        <taxon>Dothideomycetidae</taxon>
        <taxon>Cladosporiales</taxon>
        <taxon>Cladosporiaceae</taxon>
        <taxon>Cladosporium</taxon>
    </lineage>
</organism>
<evidence type="ECO:0000313" key="5">
    <source>
        <dbReference type="Proteomes" id="UP000803884"/>
    </source>
</evidence>
<dbReference type="InterPro" id="IPR011990">
    <property type="entry name" value="TPR-like_helical_dom_sf"/>
</dbReference>
<gene>
    <name evidence="4" type="ORF">WHR41_03578</name>
</gene>
<evidence type="ECO:0000256" key="1">
    <source>
        <dbReference type="SAM" id="MobiDB-lite"/>
    </source>
</evidence>
<dbReference type="EMBL" id="JAAQHG020000009">
    <property type="protein sequence ID" value="KAL1587841.1"/>
    <property type="molecule type" value="Genomic_DNA"/>
</dbReference>
<feature type="compositionally biased region" description="Polar residues" evidence="1">
    <location>
        <begin position="657"/>
        <end position="669"/>
    </location>
</feature>
<feature type="compositionally biased region" description="Polar residues" evidence="1">
    <location>
        <begin position="600"/>
        <end position="612"/>
    </location>
</feature>
<feature type="region of interest" description="Disordered" evidence="1">
    <location>
        <begin position="700"/>
        <end position="742"/>
    </location>
</feature>
<dbReference type="Proteomes" id="UP000803884">
    <property type="component" value="Unassembled WGS sequence"/>
</dbReference>
<dbReference type="Pfam" id="PF10373">
    <property type="entry name" value="EST1_DNA_bind"/>
    <property type="match status" value="1"/>
</dbReference>
<proteinExistence type="predicted"/>
<protein>
    <recommendedName>
        <fullName evidence="6">Protein SMG7</fullName>
    </recommendedName>
</protein>
<evidence type="ECO:0000259" key="2">
    <source>
        <dbReference type="Pfam" id="PF10373"/>
    </source>
</evidence>
<dbReference type="InterPro" id="IPR019458">
    <property type="entry name" value="Est1-like_N"/>
</dbReference>
<dbReference type="InterPro" id="IPR018834">
    <property type="entry name" value="DNA/RNA-bd_Est1-type"/>
</dbReference>
<feature type="compositionally biased region" description="Polar residues" evidence="1">
    <location>
        <begin position="718"/>
        <end position="737"/>
    </location>
</feature>
<evidence type="ECO:0008006" key="6">
    <source>
        <dbReference type="Google" id="ProtNLM"/>
    </source>
</evidence>
<feature type="region of interest" description="Disordered" evidence="1">
    <location>
        <begin position="578"/>
        <end position="679"/>
    </location>
</feature>
<evidence type="ECO:0000313" key="4">
    <source>
        <dbReference type="EMBL" id="KAL1587841.1"/>
    </source>
</evidence>
<dbReference type="InterPro" id="IPR045153">
    <property type="entry name" value="Est1/Ebs1-like"/>
</dbReference>
<comment type="caution">
    <text evidence="4">The sequence shown here is derived from an EMBL/GenBank/DDBJ whole genome shotgun (WGS) entry which is preliminary data.</text>
</comment>
<dbReference type="GeneID" id="96005022"/>
<evidence type="ECO:0000259" key="3">
    <source>
        <dbReference type="Pfam" id="PF10374"/>
    </source>
</evidence>
<feature type="domain" description="DNA/RNA-binding" evidence="2">
    <location>
        <begin position="184"/>
        <end position="471"/>
    </location>
</feature>
<reference evidence="4 5" key="1">
    <citation type="journal article" date="2020" name="Microbiol. Resour. Announc.">
        <title>Draft Genome Sequence of a Cladosporium Species Isolated from the Mesophotic Ascidian Didemnum maculosum.</title>
        <authorList>
            <person name="Gioti A."/>
            <person name="Siaperas R."/>
            <person name="Nikolaivits E."/>
            <person name="Le Goff G."/>
            <person name="Ouazzani J."/>
            <person name="Kotoulas G."/>
            <person name="Topakas E."/>
        </authorList>
    </citation>
    <scope>NUCLEOTIDE SEQUENCE [LARGE SCALE GENOMIC DNA]</scope>
    <source>
        <strain evidence="4 5">TM138-S3</strain>
    </source>
</reference>
<dbReference type="PANTHER" id="PTHR15696">
    <property type="entry name" value="SMG-7 SUPPRESSOR WITH MORPHOLOGICAL EFFECT ON GENITALIA PROTEIN 7"/>
    <property type="match status" value="1"/>
</dbReference>
<keyword evidence="5" id="KW-1185">Reference proteome</keyword>
<dbReference type="Pfam" id="PF10374">
    <property type="entry name" value="EST1"/>
    <property type="match status" value="1"/>
</dbReference>
<dbReference type="RefSeq" id="XP_069230946.1">
    <property type="nucleotide sequence ID" value="XM_069372184.1"/>
</dbReference>